<feature type="compositionally biased region" description="Basic and acidic residues" evidence="1">
    <location>
        <begin position="58"/>
        <end position="67"/>
    </location>
</feature>
<reference evidence="3" key="1">
    <citation type="submission" date="2018-02" db="EMBL/GenBank/DDBJ databases">
        <authorList>
            <person name="Seth-Smith MB H."/>
            <person name="Seth-Smith H."/>
        </authorList>
    </citation>
    <scope>NUCLEOTIDE SEQUENCE [LARGE SCALE GENOMIC DNA]</scope>
</reference>
<dbReference type="EMBL" id="LR130759">
    <property type="protein sequence ID" value="VDM89067.1"/>
    <property type="molecule type" value="Genomic_DNA"/>
</dbReference>
<dbReference type="AlphaFoldDB" id="A0A3S4CCA8"/>
<evidence type="ECO:0000256" key="1">
    <source>
        <dbReference type="SAM" id="MobiDB-lite"/>
    </source>
</evidence>
<protein>
    <submittedName>
        <fullName evidence="2">Uncharacterized protein</fullName>
    </submittedName>
</protein>
<organism evidence="2 3">
    <name type="scientific">Mycobacterium basiliense</name>
    <dbReference type="NCBI Taxonomy" id="2094119"/>
    <lineage>
        <taxon>Bacteria</taxon>
        <taxon>Bacillati</taxon>
        <taxon>Actinomycetota</taxon>
        <taxon>Actinomycetes</taxon>
        <taxon>Mycobacteriales</taxon>
        <taxon>Mycobacteriaceae</taxon>
        <taxon>Mycobacterium</taxon>
    </lineage>
</organism>
<proteinExistence type="predicted"/>
<dbReference type="KEGG" id="mbai:MB901379_02634"/>
<evidence type="ECO:0000313" key="3">
    <source>
        <dbReference type="Proteomes" id="UP000269998"/>
    </source>
</evidence>
<evidence type="ECO:0000313" key="2">
    <source>
        <dbReference type="EMBL" id="VDM89067.1"/>
    </source>
</evidence>
<gene>
    <name evidence="2" type="ORF">MB901379_02634</name>
</gene>
<keyword evidence="3" id="KW-1185">Reference proteome</keyword>
<dbReference type="Proteomes" id="UP000269998">
    <property type="component" value="Chromosome"/>
</dbReference>
<feature type="region of interest" description="Disordered" evidence="1">
    <location>
        <begin position="40"/>
        <end position="67"/>
    </location>
</feature>
<accession>A0A3S4CCA8</accession>
<name>A0A3S4CCA8_9MYCO</name>
<sequence>MEMLPLAIAVDTAERSVLEAPPRAVERHLGYTIRYSADAFGSASASATKSIRSADTGRWPDRRTSPR</sequence>